<keyword evidence="1" id="KW-0732">Signal</keyword>
<dbReference type="Gene3D" id="3.40.50.1820">
    <property type="entry name" value="alpha/beta hydrolase"/>
    <property type="match status" value="1"/>
</dbReference>
<evidence type="ECO:0000313" key="3">
    <source>
        <dbReference type="EMBL" id="NKI91767.1"/>
    </source>
</evidence>
<reference evidence="3 4" key="1">
    <citation type="submission" date="2020-03" db="EMBL/GenBank/DDBJ databases">
        <title>Genomic Encyclopedia of Type Strains, Phase IV (KMG-V): Genome sequencing to study the core and pangenomes of soil and plant-associated prokaryotes.</title>
        <authorList>
            <person name="Whitman W."/>
        </authorList>
    </citation>
    <scope>NUCLEOTIDE SEQUENCE [LARGE SCALE GENOMIC DNA]</scope>
    <source>
        <strain evidence="3 4">1B</strain>
    </source>
</reference>
<dbReference type="Proteomes" id="UP000717634">
    <property type="component" value="Unassembled WGS sequence"/>
</dbReference>
<feature type="domain" description="AB hydrolase-1" evidence="2">
    <location>
        <begin position="113"/>
        <end position="302"/>
    </location>
</feature>
<dbReference type="EMBL" id="JAAVTK010000022">
    <property type="protein sequence ID" value="NKI91767.1"/>
    <property type="molecule type" value="Genomic_DNA"/>
</dbReference>
<dbReference type="GO" id="GO:0016787">
    <property type="term" value="F:hydrolase activity"/>
    <property type="evidence" value="ECO:0007669"/>
    <property type="project" value="UniProtKB-KW"/>
</dbReference>
<feature type="chain" id="PRO_5046561126" evidence="1">
    <location>
        <begin position="23"/>
        <end position="337"/>
    </location>
</feature>
<dbReference type="Pfam" id="PF12697">
    <property type="entry name" value="Abhydrolase_6"/>
    <property type="match status" value="1"/>
</dbReference>
<keyword evidence="4" id="KW-1185">Reference proteome</keyword>
<dbReference type="InterPro" id="IPR000073">
    <property type="entry name" value="AB_hydrolase_1"/>
</dbReference>
<gene>
    <name evidence="3" type="ORF">HBN54_004389</name>
</gene>
<sequence length="337" mass="38116">MRQTLLFLILMLPVSLSRPSFAQATPAAPRPPEAFGYRRLVVMFGRDSVQVLLLSKPGEEKLKKPLLLWEQGSIPTPLVLYDARGPYPAFPFHPKKVLENCHMAVISKPGIPLTFDVTGQDPNRIFRERQPPAYYCARNYLDYYLRRDEAVLRYLKKQPWVEAGRVVIGGHSQGTSVVAHLAAVPGLVSRAVYLSGNPLGRNMSMLAEARQAADTAGVGYIFRRWQEVVADPTRADCQGDDPRNAYGFGASEMPELLRTRVPVFVGFGTLDKGVAGDDYLRLETIRQHRTNFTYREYPGREHNFFGVKNGQTDYDDFYWDQVGEDFLRWAGLWPGSK</sequence>
<accession>A0ABX1HND0</accession>
<evidence type="ECO:0000313" key="4">
    <source>
        <dbReference type="Proteomes" id="UP000717634"/>
    </source>
</evidence>
<name>A0ABX1HND0_9BACT</name>
<dbReference type="RefSeq" id="WP_168675319.1">
    <property type="nucleotide sequence ID" value="NZ_JAAVTK010000022.1"/>
</dbReference>
<proteinExistence type="predicted"/>
<organism evidence="3 4">
    <name type="scientific">Hymenobacter artigasi</name>
    <dbReference type="NCBI Taxonomy" id="2719616"/>
    <lineage>
        <taxon>Bacteria</taxon>
        <taxon>Pseudomonadati</taxon>
        <taxon>Bacteroidota</taxon>
        <taxon>Cytophagia</taxon>
        <taxon>Cytophagales</taxon>
        <taxon>Hymenobacteraceae</taxon>
        <taxon>Hymenobacter</taxon>
    </lineage>
</organism>
<protein>
    <submittedName>
        <fullName evidence="3">Dienelactone hydrolase</fullName>
    </submittedName>
</protein>
<dbReference type="SUPFAM" id="SSF53474">
    <property type="entry name" value="alpha/beta-Hydrolases"/>
    <property type="match status" value="1"/>
</dbReference>
<feature type="signal peptide" evidence="1">
    <location>
        <begin position="1"/>
        <end position="22"/>
    </location>
</feature>
<dbReference type="InterPro" id="IPR029058">
    <property type="entry name" value="AB_hydrolase_fold"/>
</dbReference>
<evidence type="ECO:0000256" key="1">
    <source>
        <dbReference type="SAM" id="SignalP"/>
    </source>
</evidence>
<evidence type="ECO:0000259" key="2">
    <source>
        <dbReference type="Pfam" id="PF12697"/>
    </source>
</evidence>
<comment type="caution">
    <text evidence="3">The sequence shown here is derived from an EMBL/GenBank/DDBJ whole genome shotgun (WGS) entry which is preliminary data.</text>
</comment>
<keyword evidence="3" id="KW-0378">Hydrolase</keyword>